<proteinExistence type="predicted"/>
<evidence type="ECO:0000313" key="2">
    <source>
        <dbReference type="EMBL" id="JAT37535.1"/>
    </source>
</evidence>
<feature type="chain" id="PRO_5008588336" evidence="1">
    <location>
        <begin position="27"/>
        <end position="168"/>
    </location>
</feature>
<feature type="signal peptide" evidence="1">
    <location>
        <begin position="1"/>
        <end position="26"/>
    </location>
</feature>
<gene>
    <name evidence="2" type="ORF">g.14826</name>
</gene>
<keyword evidence="1" id="KW-0732">Signal</keyword>
<evidence type="ECO:0000256" key="1">
    <source>
        <dbReference type="SAM" id="SignalP"/>
    </source>
</evidence>
<organism evidence="2">
    <name type="scientific">Graphocephala atropunctata</name>
    <dbReference type="NCBI Taxonomy" id="36148"/>
    <lineage>
        <taxon>Eukaryota</taxon>
        <taxon>Metazoa</taxon>
        <taxon>Ecdysozoa</taxon>
        <taxon>Arthropoda</taxon>
        <taxon>Hexapoda</taxon>
        <taxon>Insecta</taxon>
        <taxon>Pterygota</taxon>
        <taxon>Neoptera</taxon>
        <taxon>Paraneoptera</taxon>
        <taxon>Hemiptera</taxon>
        <taxon>Auchenorrhyncha</taxon>
        <taxon>Membracoidea</taxon>
        <taxon>Cicadellidae</taxon>
        <taxon>Cicadellinae</taxon>
        <taxon>Cicadellini</taxon>
        <taxon>Graphocephala</taxon>
    </lineage>
</organism>
<accession>A0A1B6MNV2</accession>
<reference evidence="2" key="1">
    <citation type="submission" date="2015-11" db="EMBL/GenBank/DDBJ databases">
        <title>De novo transcriptome assembly of four potential Pierce s Disease insect vectors from Arizona vineyards.</title>
        <authorList>
            <person name="Tassone E.E."/>
        </authorList>
    </citation>
    <scope>NUCLEOTIDE SEQUENCE</scope>
</reference>
<sequence>MSILEVKEMASILFVILLTFAVAVSADPSDNAEQINKLVEEIVAIAETEILASEKRLVEGGIKIDSKDAALLIKDTGFNVLANVYGKLRELWKLDAETKDINNLIISRIDHSKVLDSIVKPSVGNRTSKPKENTAQTSEFVNKLKKSATDLVKFILTYNQRASVKHQK</sequence>
<dbReference type="AlphaFoldDB" id="A0A1B6MNV2"/>
<protein>
    <submittedName>
        <fullName evidence="2">Uncharacterized protein</fullName>
    </submittedName>
</protein>
<dbReference type="EMBL" id="GEBQ01002442">
    <property type="protein sequence ID" value="JAT37535.1"/>
    <property type="molecule type" value="Transcribed_RNA"/>
</dbReference>
<name>A0A1B6MNV2_9HEMI</name>